<dbReference type="RefSeq" id="WP_019245781.1">
    <property type="nucleotide sequence ID" value="NZ_CAPH01000009.1"/>
</dbReference>
<dbReference type="PANTHER" id="PTHR42893:SF46">
    <property type="entry name" value="PROTEIN DETOXIFICATION 44, CHLOROPLASTIC"/>
    <property type="match status" value="1"/>
</dbReference>
<dbReference type="Proteomes" id="UP001059295">
    <property type="component" value="Chromosome"/>
</dbReference>
<feature type="transmembrane region" description="Helical" evidence="6">
    <location>
        <begin position="181"/>
        <end position="206"/>
    </location>
</feature>
<evidence type="ECO:0000256" key="5">
    <source>
        <dbReference type="ARBA" id="ARBA00023136"/>
    </source>
</evidence>
<feature type="transmembrane region" description="Helical" evidence="6">
    <location>
        <begin position="154"/>
        <end position="175"/>
    </location>
</feature>
<dbReference type="CDD" id="cd13136">
    <property type="entry name" value="MATE_DinF_like"/>
    <property type="match status" value="1"/>
</dbReference>
<feature type="transmembrane region" description="Helical" evidence="6">
    <location>
        <begin position="261"/>
        <end position="284"/>
    </location>
</feature>
<protein>
    <submittedName>
        <fullName evidence="7">MATE family efflux transporter</fullName>
    </submittedName>
</protein>
<feature type="transmembrane region" description="Helical" evidence="6">
    <location>
        <begin position="227"/>
        <end position="249"/>
    </location>
</feature>
<keyword evidence="4 6" id="KW-1133">Transmembrane helix</keyword>
<feature type="transmembrane region" description="Helical" evidence="6">
    <location>
        <begin position="37"/>
        <end position="58"/>
    </location>
</feature>
<evidence type="ECO:0000256" key="3">
    <source>
        <dbReference type="ARBA" id="ARBA00022692"/>
    </source>
</evidence>
<keyword evidence="8" id="KW-1185">Reference proteome</keyword>
<dbReference type="InterPro" id="IPR002528">
    <property type="entry name" value="MATE_fam"/>
</dbReference>
<dbReference type="NCBIfam" id="TIGR00797">
    <property type="entry name" value="matE"/>
    <property type="match status" value="1"/>
</dbReference>
<organism evidence="7 8">
    <name type="scientific">Alistipes ihumii AP11</name>
    <dbReference type="NCBI Taxonomy" id="1211813"/>
    <lineage>
        <taxon>Bacteria</taxon>
        <taxon>Pseudomonadati</taxon>
        <taxon>Bacteroidota</taxon>
        <taxon>Bacteroidia</taxon>
        <taxon>Bacteroidales</taxon>
        <taxon>Rikenellaceae</taxon>
        <taxon>Alistipes</taxon>
    </lineage>
</organism>
<dbReference type="InterPro" id="IPR044644">
    <property type="entry name" value="DinF-like"/>
</dbReference>
<dbReference type="Pfam" id="PF01554">
    <property type="entry name" value="MatE"/>
    <property type="match status" value="2"/>
</dbReference>
<keyword evidence="5 6" id="KW-0472">Membrane</keyword>
<evidence type="ECO:0000256" key="6">
    <source>
        <dbReference type="SAM" id="Phobius"/>
    </source>
</evidence>
<dbReference type="EMBL" id="CP102294">
    <property type="protein sequence ID" value="UWN56897.1"/>
    <property type="molecule type" value="Genomic_DNA"/>
</dbReference>
<comment type="similarity">
    <text evidence="2">Belongs to the multi antimicrobial extrusion (MATE) (TC 2.A.66.1) family.</text>
</comment>
<evidence type="ECO:0000313" key="8">
    <source>
        <dbReference type="Proteomes" id="UP001059295"/>
    </source>
</evidence>
<feature type="transmembrane region" description="Helical" evidence="6">
    <location>
        <begin position="405"/>
        <end position="423"/>
    </location>
</feature>
<evidence type="ECO:0000256" key="1">
    <source>
        <dbReference type="ARBA" id="ARBA00004141"/>
    </source>
</evidence>
<accession>A0ABY5V0R8</accession>
<keyword evidence="3 6" id="KW-0812">Transmembrane</keyword>
<feature type="transmembrane region" description="Helical" evidence="6">
    <location>
        <begin position="12"/>
        <end position="31"/>
    </location>
</feature>
<feature type="transmembrane region" description="Helical" evidence="6">
    <location>
        <begin position="79"/>
        <end position="100"/>
    </location>
</feature>
<gene>
    <name evidence="7" type="ORF">NQ491_09605</name>
</gene>
<feature type="transmembrane region" description="Helical" evidence="6">
    <location>
        <begin position="347"/>
        <end position="368"/>
    </location>
</feature>
<comment type="subcellular location">
    <subcellularLocation>
        <location evidence="1">Membrane</location>
        <topology evidence="1">Multi-pass membrane protein</topology>
    </subcellularLocation>
</comment>
<name>A0ABY5V0R8_9BACT</name>
<proteinExistence type="inferred from homology"/>
<reference evidence="7" key="1">
    <citation type="journal article" date="2022" name="Cell">
        <title>Design, construction, and in vivo augmentation of a complex gut microbiome.</title>
        <authorList>
            <person name="Cheng A.G."/>
            <person name="Ho P.Y."/>
            <person name="Aranda-Diaz A."/>
            <person name="Jain S."/>
            <person name="Yu F.B."/>
            <person name="Meng X."/>
            <person name="Wang M."/>
            <person name="Iakiviak M."/>
            <person name="Nagashima K."/>
            <person name="Zhao A."/>
            <person name="Murugkar P."/>
            <person name="Patil A."/>
            <person name="Atabakhsh K."/>
            <person name="Weakley A."/>
            <person name="Yan J."/>
            <person name="Brumbaugh A.R."/>
            <person name="Higginbottom S."/>
            <person name="Dimas A."/>
            <person name="Shiver A.L."/>
            <person name="Deutschbauer A."/>
            <person name="Neff N."/>
            <person name="Sonnenburg J.L."/>
            <person name="Huang K.C."/>
            <person name="Fischbach M.A."/>
        </authorList>
    </citation>
    <scope>NUCLEOTIDE SEQUENCE</scope>
    <source>
        <strain evidence="7">AP11</strain>
    </source>
</reference>
<feature type="transmembrane region" description="Helical" evidence="6">
    <location>
        <begin position="126"/>
        <end position="147"/>
    </location>
</feature>
<feature type="transmembrane region" description="Helical" evidence="6">
    <location>
        <begin position="375"/>
        <end position="393"/>
    </location>
</feature>
<evidence type="ECO:0000256" key="2">
    <source>
        <dbReference type="ARBA" id="ARBA00010199"/>
    </source>
</evidence>
<evidence type="ECO:0000313" key="7">
    <source>
        <dbReference type="EMBL" id="UWN56897.1"/>
    </source>
</evidence>
<dbReference type="GeneID" id="82891989"/>
<evidence type="ECO:0000256" key="4">
    <source>
        <dbReference type="ARBA" id="ARBA00022989"/>
    </source>
</evidence>
<dbReference type="PANTHER" id="PTHR42893">
    <property type="entry name" value="PROTEIN DETOXIFICATION 44, CHLOROPLASTIC-RELATED"/>
    <property type="match status" value="1"/>
</dbReference>
<feature type="transmembrane region" description="Helical" evidence="6">
    <location>
        <begin position="305"/>
        <end position="327"/>
    </location>
</feature>
<sequence length="429" mass="47477">MNRKILSLAIPNIVSNITIPLLGMVDMAIVGHLGDDALIGGIGIGTSVFNFIYWNFAFLRMGTSGLTAQSYGARNFPEITAVLVRALSVSLLAAVLLILFREPVGRLAFRMMDGTPHTMDYAAEYFYARIWAAPATVSLFAFQGWFIGMQNSRFPMYISIAINLVNILCCLWFALGLGWGIAGVAWGTVVAQYTGLLLSVALWLRYYRRFGRYVDLRDSLRLRPMTAFFRINGDIFLRTACIVIVYTFFTAASSGMGDTLLAVNMLLMQLFTLFSYLMDGFAYAGEALAGRYVGARNAPMLRRCVRALLVWGAAVAALYVGLYAAGWRSVLSLFTDSREILVGAGDYVAWLIVIPLVAFAPFLIDGVLIGATRTAVMRNSVFLSTVGFFAAYYGLRDVAGNDALWFAFLLFLVLRGVFQYFMTNRLRIV</sequence>